<dbReference type="EMBL" id="JAQQWP010000001">
    <property type="protein sequence ID" value="KAK8133184.1"/>
    <property type="molecule type" value="Genomic_DNA"/>
</dbReference>
<sequence>MIISRRRRERARTLNLTCKVLLKSVDESLSHDSALLLACNQGTLYPLEEQRKSGSFSLDRYLDIIQIRFGDSSIGTPYLLRPTPLTLALSRGHLSVAEYLIEQGADVNLPEDVSKVADDKSANPRRPLKWFPIHFASLLSRDLNREGDAVRVLEKLLARDASPDQQMIGWSPSSHANTPLLQLLEGCSNRVSLDALKTLLRHGAGLSRLDVWSRCTVPYLSDRILTNRLSRHEGGGGDDRDLIVRCAMVLFSILDVRSPLPDELMRYSSDAQEENVVRMEKELRAAASSPQQRSIEGQIDTVE</sequence>
<feature type="region of interest" description="Disordered" evidence="2">
    <location>
        <begin position="282"/>
        <end position="303"/>
    </location>
</feature>
<protein>
    <recommendedName>
        <fullName evidence="5">Ankyrin repeat-containing protein</fullName>
    </recommendedName>
</protein>
<dbReference type="InterPro" id="IPR002110">
    <property type="entry name" value="Ankyrin_rpt"/>
</dbReference>
<accession>A0AAW0RED8</accession>
<evidence type="ECO:0008006" key="5">
    <source>
        <dbReference type="Google" id="ProtNLM"/>
    </source>
</evidence>
<dbReference type="AlphaFoldDB" id="A0AAW0RED8"/>
<keyword evidence="1" id="KW-0040">ANK repeat</keyword>
<reference evidence="3 4" key="1">
    <citation type="submission" date="2023-01" db="EMBL/GenBank/DDBJ databases">
        <title>Analysis of 21 Apiospora genomes using comparative genomics revels a genus with tremendous synthesis potential of carbohydrate active enzymes and secondary metabolites.</title>
        <authorList>
            <person name="Sorensen T."/>
        </authorList>
    </citation>
    <scope>NUCLEOTIDE SEQUENCE [LARGE SCALE GENOMIC DNA]</scope>
    <source>
        <strain evidence="3 4">CBS 117206</strain>
    </source>
</reference>
<dbReference type="InterPro" id="IPR036770">
    <property type="entry name" value="Ankyrin_rpt-contain_sf"/>
</dbReference>
<dbReference type="Pfam" id="PF00023">
    <property type="entry name" value="Ank"/>
    <property type="match status" value="1"/>
</dbReference>
<feature type="repeat" description="ANK" evidence="1">
    <location>
        <begin position="80"/>
        <end position="112"/>
    </location>
</feature>
<keyword evidence="4" id="KW-1185">Reference proteome</keyword>
<proteinExistence type="predicted"/>
<gene>
    <name evidence="3" type="ORF">PG999_001357</name>
</gene>
<organism evidence="3 4">
    <name type="scientific">Apiospora kogelbergensis</name>
    <dbReference type="NCBI Taxonomy" id="1337665"/>
    <lineage>
        <taxon>Eukaryota</taxon>
        <taxon>Fungi</taxon>
        <taxon>Dikarya</taxon>
        <taxon>Ascomycota</taxon>
        <taxon>Pezizomycotina</taxon>
        <taxon>Sordariomycetes</taxon>
        <taxon>Xylariomycetidae</taxon>
        <taxon>Amphisphaeriales</taxon>
        <taxon>Apiosporaceae</taxon>
        <taxon>Apiospora</taxon>
    </lineage>
</organism>
<dbReference type="SMART" id="SM00248">
    <property type="entry name" value="ANK"/>
    <property type="match status" value="2"/>
</dbReference>
<dbReference type="PROSITE" id="PS50088">
    <property type="entry name" value="ANK_REPEAT"/>
    <property type="match status" value="1"/>
</dbReference>
<evidence type="ECO:0000313" key="3">
    <source>
        <dbReference type="EMBL" id="KAK8133184.1"/>
    </source>
</evidence>
<dbReference type="PROSITE" id="PS50297">
    <property type="entry name" value="ANK_REP_REGION"/>
    <property type="match status" value="1"/>
</dbReference>
<dbReference type="Proteomes" id="UP001392437">
    <property type="component" value="Unassembled WGS sequence"/>
</dbReference>
<evidence type="ECO:0000313" key="4">
    <source>
        <dbReference type="Proteomes" id="UP001392437"/>
    </source>
</evidence>
<comment type="caution">
    <text evidence="3">The sequence shown here is derived from an EMBL/GenBank/DDBJ whole genome shotgun (WGS) entry which is preliminary data.</text>
</comment>
<dbReference type="Gene3D" id="1.25.40.20">
    <property type="entry name" value="Ankyrin repeat-containing domain"/>
    <property type="match status" value="1"/>
</dbReference>
<evidence type="ECO:0000256" key="2">
    <source>
        <dbReference type="SAM" id="MobiDB-lite"/>
    </source>
</evidence>
<name>A0AAW0RED8_9PEZI</name>
<dbReference type="SUPFAM" id="SSF48403">
    <property type="entry name" value="Ankyrin repeat"/>
    <property type="match status" value="1"/>
</dbReference>
<evidence type="ECO:0000256" key="1">
    <source>
        <dbReference type="PROSITE-ProRule" id="PRU00023"/>
    </source>
</evidence>